<evidence type="ECO:0000256" key="4">
    <source>
        <dbReference type="ARBA" id="ARBA00023136"/>
    </source>
</evidence>
<feature type="transmembrane region" description="Helical" evidence="6">
    <location>
        <begin position="65"/>
        <end position="87"/>
    </location>
</feature>
<feature type="transmembrane region" description="Helical" evidence="6">
    <location>
        <begin position="186"/>
        <end position="203"/>
    </location>
</feature>
<dbReference type="OrthoDB" id="5401779at2759"/>
<evidence type="ECO:0000259" key="7">
    <source>
        <dbReference type="Pfam" id="PF20684"/>
    </source>
</evidence>
<name>A0A3E2GUD2_SCYLI</name>
<evidence type="ECO:0000256" key="1">
    <source>
        <dbReference type="ARBA" id="ARBA00004141"/>
    </source>
</evidence>
<comment type="similarity">
    <text evidence="5">Belongs to the SAT4 family.</text>
</comment>
<dbReference type="Pfam" id="PF20684">
    <property type="entry name" value="Fung_rhodopsin"/>
    <property type="match status" value="1"/>
</dbReference>
<dbReference type="Proteomes" id="UP000258309">
    <property type="component" value="Unassembled WGS sequence"/>
</dbReference>
<evidence type="ECO:0000313" key="9">
    <source>
        <dbReference type="Proteomes" id="UP000258309"/>
    </source>
</evidence>
<reference evidence="8 9" key="1">
    <citation type="submission" date="2018-05" db="EMBL/GenBank/DDBJ databases">
        <title>Draft genome sequence of Scytalidium lignicola DSM 105466, a ubiquitous saprotrophic fungus.</title>
        <authorList>
            <person name="Buettner E."/>
            <person name="Gebauer A.M."/>
            <person name="Hofrichter M."/>
            <person name="Liers C."/>
            <person name="Kellner H."/>
        </authorList>
    </citation>
    <scope>NUCLEOTIDE SEQUENCE [LARGE SCALE GENOMIC DNA]</scope>
    <source>
        <strain evidence="8 9">DSM 105466</strain>
    </source>
</reference>
<gene>
    <name evidence="8" type="ORF">B7463_g11637</name>
</gene>
<keyword evidence="3 6" id="KW-1133">Transmembrane helix</keyword>
<keyword evidence="2 6" id="KW-0812">Transmembrane</keyword>
<feature type="transmembrane region" description="Helical" evidence="6">
    <location>
        <begin position="31"/>
        <end position="53"/>
    </location>
</feature>
<evidence type="ECO:0000313" key="8">
    <source>
        <dbReference type="EMBL" id="RFU24700.1"/>
    </source>
</evidence>
<comment type="caution">
    <text evidence="8">The sequence shown here is derived from an EMBL/GenBank/DDBJ whole genome shotgun (WGS) entry which is preliminary data.</text>
</comment>
<accession>A0A3E2GUD2</accession>
<dbReference type="AlphaFoldDB" id="A0A3E2GUD2"/>
<dbReference type="InterPro" id="IPR049326">
    <property type="entry name" value="Rhodopsin_dom_fungi"/>
</dbReference>
<sequence length="287" mass="32182">MAVSFNEEVKYGFGLHTSQVDEAHQIMALNWFYIAQLLYKIASISTKLSILIFYMRIFSTRNFKIAATTVGAIVVTYSIGSICATIWQCDPVARSWNKKLPGTCIKIGDVWYSTSVMAIVTDIAIILLPVHQLKRLQLPLPQKIGLSLMFSLGFFVLSCTVVRMIVVGPAITAKDTMFFQATSNSWTFLEVNVAIICACLPMLKAPITKVLPWTRSNKSSRPSDYAAQFTRDVYTKNTISHQPRNQIDNASDEQFILHDINSVKKTTDINITYEDTGSSKDGSRDKR</sequence>
<evidence type="ECO:0000256" key="6">
    <source>
        <dbReference type="SAM" id="Phobius"/>
    </source>
</evidence>
<dbReference type="STRING" id="5539.A0A3E2GUD2"/>
<keyword evidence="4 6" id="KW-0472">Membrane</keyword>
<keyword evidence="9" id="KW-1185">Reference proteome</keyword>
<proteinExistence type="inferred from homology"/>
<dbReference type="InterPro" id="IPR052337">
    <property type="entry name" value="SAT4-like"/>
</dbReference>
<comment type="subcellular location">
    <subcellularLocation>
        <location evidence="1">Membrane</location>
        <topology evidence="1">Multi-pass membrane protein</topology>
    </subcellularLocation>
</comment>
<dbReference type="GO" id="GO:0016020">
    <property type="term" value="C:membrane"/>
    <property type="evidence" value="ECO:0007669"/>
    <property type="project" value="UniProtKB-SubCell"/>
</dbReference>
<dbReference type="PANTHER" id="PTHR33048">
    <property type="entry name" value="PTH11-LIKE INTEGRAL MEMBRANE PROTEIN (AFU_ORTHOLOGUE AFUA_5G11245)"/>
    <property type="match status" value="1"/>
</dbReference>
<dbReference type="OMA" id="ICATIWQ"/>
<feature type="non-terminal residue" evidence="8">
    <location>
        <position position="287"/>
    </location>
</feature>
<organism evidence="8 9">
    <name type="scientific">Scytalidium lignicola</name>
    <name type="common">Hyphomycete</name>
    <dbReference type="NCBI Taxonomy" id="5539"/>
    <lineage>
        <taxon>Eukaryota</taxon>
        <taxon>Fungi</taxon>
        <taxon>Dikarya</taxon>
        <taxon>Ascomycota</taxon>
        <taxon>Pezizomycotina</taxon>
        <taxon>Leotiomycetes</taxon>
        <taxon>Leotiomycetes incertae sedis</taxon>
        <taxon>Scytalidium</taxon>
    </lineage>
</organism>
<protein>
    <recommendedName>
        <fullName evidence="7">Rhodopsin domain-containing protein</fullName>
    </recommendedName>
</protein>
<evidence type="ECO:0000256" key="3">
    <source>
        <dbReference type="ARBA" id="ARBA00022989"/>
    </source>
</evidence>
<dbReference type="EMBL" id="NCSJ02000412">
    <property type="protein sequence ID" value="RFU24700.1"/>
    <property type="molecule type" value="Genomic_DNA"/>
</dbReference>
<dbReference type="PANTHER" id="PTHR33048:SF55">
    <property type="entry name" value="INTEGRAL MEMBRANE PROTEIN"/>
    <property type="match status" value="1"/>
</dbReference>
<feature type="transmembrane region" description="Helical" evidence="6">
    <location>
        <begin position="110"/>
        <end position="132"/>
    </location>
</feature>
<evidence type="ECO:0000256" key="5">
    <source>
        <dbReference type="ARBA" id="ARBA00038359"/>
    </source>
</evidence>
<feature type="domain" description="Rhodopsin" evidence="7">
    <location>
        <begin position="5"/>
        <end position="208"/>
    </location>
</feature>
<feature type="non-terminal residue" evidence="8">
    <location>
        <position position="1"/>
    </location>
</feature>
<feature type="transmembrane region" description="Helical" evidence="6">
    <location>
        <begin position="144"/>
        <end position="166"/>
    </location>
</feature>
<evidence type="ECO:0000256" key="2">
    <source>
        <dbReference type="ARBA" id="ARBA00022692"/>
    </source>
</evidence>